<sequence length="280" mass="30517">MMLKRVLAVYFSGTGTTEKTVKTIAKKAADELRLEYGEWDFTPLFAREKPLSFTDEDLVIFGMPVIAGRVPNLMLKYLAQMNGGGALAVPVVLFGNRNFDDALVELRDILTDAGAKPVAAGAFVGEHSFSTTLGAGRPDSEDLALAESLADAVAKKVQDAGFDAGADCFDKSVEVPGTPKPYSGYYQPQDRHGAPIDIRKVKPKTDMSKCDNCGLCVKLCPLGSINLNDVSEITGICMKCCACVKKCPKDAKYFDDAGYIYHKEELEDVYQRRAESKIFL</sequence>
<keyword evidence="2" id="KW-0408">Iron</keyword>
<reference evidence="6 7" key="1">
    <citation type="submission" date="2020-10" db="EMBL/GenBank/DDBJ databases">
        <title>ChiBAC.</title>
        <authorList>
            <person name="Zenner C."/>
            <person name="Hitch T.C.A."/>
            <person name="Clavel T."/>
        </authorList>
    </citation>
    <scope>NUCLEOTIDE SEQUENCE [LARGE SCALE GENOMIC DNA]</scope>
    <source>
        <strain evidence="6 7">DSM 108706</strain>
    </source>
</reference>
<organism evidence="6 7">
    <name type="scientific">Gallibacter intestinalis</name>
    <dbReference type="NCBI Taxonomy" id="2779356"/>
    <lineage>
        <taxon>Bacteria</taxon>
        <taxon>Bacillati</taxon>
        <taxon>Bacillota</taxon>
        <taxon>Clostridia</taxon>
        <taxon>Eubacteriales</taxon>
        <taxon>Eubacteriaceae</taxon>
        <taxon>Gallibacter</taxon>
    </lineage>
</organism>
<feature type="domain" description="4Fe-4S ferredoxin-type" evidence="5">
    <location>
        <begin position="237"/>
        <end position="257"/>
    </location>
</feature>
<dbReference type="PROSITE" id="PS51379">
    <property type="entry name" value="4FE4S_FER_2"/>
    <property type="match status" value="2"/>
</dbReference>
<dbReference type="Gene3D" id="3.40.50.360">
    <property type="match status" value="1"/>
</dbReference>
<dbReference type="SUPFAM" id="SSF52218">
    <property type="entry name" value="Flavoproteins"/>
    <property type="match status" value="1"/>
</dbReference>
<evidence type="ECO:0000259" key="5">
    <source>
        <dbReference type="PROSITE" id="PS51379"/>
    </source>
</evidence>
<feature type="domain" description="Flavodoxin-like" evidence="4">
    <location>
        <begin position="6"/>
        <end position="154"/>
    </location>
</feature>
<dbReference type="PROSITE" id="PS50902">
    <property type="entry name" value="FLAVODOXIN_LIKE"/>
    <property type="match status" value="1"/>
</dbReference>
<dbReference type="RefSeq" id="WP_226385403.1">
    <property type="nucleotide sequence ID" value="NZ_JADCKA010000008.1"/>
</dbReference>
<dbReference type="InterPro" id="IPR029039">
    <property type="entry name" value="Flavoprotein-like_sf"/>
</dbReference>
<evidence type="ECO:0000256" key="2">
    <source>
        <dbReference type="ARBA" id="ARBA00023004"/>
    </source>
</evidence>
<evidence type="ECO:0000313" key="6">
    <source>
        <dbReference type="EMBL" id="MBE5035734.1"/>
    </source>
</evidence>
<dbReference type="Gene3D" id="3.30.70.20">
    <property type="match status" value="1"/>
</dbReference>
<feature type="domain" description="4Fe-4S ferredoxin-type" evidence="5">
    <location>
        <begin position="201"/>
        <end position="230"/>
    </location>
</feature>
<proteinExistence type="predicted"/>
<comment type="caution">
    <text evidence="6">The sequence shown here is derived from an EMBL/GenBank/DDBJ whole genome shotgun (WGS) entry which is preliminary data.</text>
</comment>
<dbReference type="PROSITE" id="PS00198">
    <property type="entry name" value="4FE4S_FER_1"/>
    <property type="match status" value="1"/>
</dbReference>
<dbReference type="PANTHER" id="PTHR43122">
    <property type="entry name" value="FERREDOXIN SUBUNIT OF PYRUVATE:FLAVODOXIN OXIDOREDUCTASE-RELATED"/>
    <property type="match status" value="1"/>
</dbReference>
<evidence type="ECO:0000256" key="1">
    <source>
        <dbReference type="ARBA" id="ARBA00022723"/>
    </source>
</evidence>
<name>A0ABR9QXY0_9FIRM</name>
<accession>A0ABR9QXY0</accession>
<dbReference type="InterPro" id="IPR017900">
    <property type="entry name" value="4Fe4S_Fe_S_CS"/>
</dbReference>
<keyword evidence="7" id="KW-1185">Reference proteome</keyword>
<dbReference type="EMBL" id="JADCKA010000008">
    <property type="protein sequence ID" value="MBE5035734.1"/>
    <property type="molecule type" value="Genomic_DNA"/>
</dbReference>
<gene>
    <name evidence="6" type="ORF">INF20_05495</name>
</gene>
<evidence type="ECO:0000256" key="3">
    <source>
        <dbReference type="ARBA" id="ARBA00023014"/>
    </source>
</evidence>
<dbReference type="SUPFAM" id="SSF54862">
    <property type="entry name" value="4Fe-4S ferredoxins"/>
    <property type="match status" value="1"/>
</dbReference>
<dbReference type="InterPro" id="IPR017896">
    <property type="entry name" value="4Fe4S_Fe-S-bd"/>
</dbReference>
<evidence type="ECO:0000313" key="7">
    <source>
        <dbReference type="Proteomes" id="UP001516588"/>
    </source>
</evidence>
<dbReference type="Proteomes" id="UP001516588">
    <property type="component" value="Unassembled WGS sequence"/>
</dbReference>
<keyword evidence="1" id="KW-0479">Metal-binding</keyword>
<evidence type="ECO:0000259" key="4">
    <source>
        <dbReference type="PROSITE" id="PS50902"/>
    </source>
</evidence>
<dbReference type="Pfam" id="PF00037">
    <property type="entry name" value="Fer4"/>
    <property type="match status" value="1"/>
</dbReference>
<dbReference type="PANTHER" id="PTHR43122:SF1">
    <property type="entry name" value="IRON-SULFUR-BINDING PROTEIN"/>
    <property type="match status" value="1"/>
</dbReference>
<dbReference type="InterPro" id="IPR008254">
    <property type="entry name" value="Flavodoxin/NO_synth"/>
</dbReference>
<keyword evidence="3" id="KW-0411">Iron-sulfur</keyword>
<protein>
    <submittedName>
        <fullName evidence="6">4Fe-4S binding protein</fullName>
    </submittedName>
</protein>